<organism evidence="2">
    <name type="scientific">uncultured Solirubrobacterales bacterium</name>
    <dbReference type="NCBI Taxonomy" id="768556"/>
    <lineage>
        <taxon>Bacteria</taxon>
        <taxon>Bacillati</taxon>
        <taxon>Actinomycetota</taxon>
        <taxon>Thermoleophilia</taxon>
        <taxon>Solirubrobacterales</taxon>
        <taxon>environmental samples</taxon>
    </lineage>
</organism>
<gene>
    <name evidence="2" type="ORF">AVDCRST_MAG17-1290</name>
</gene>
<protein>
    <submittedName>
        <fullName evidence="2">Uncharacterized protein</fullName>
    </submittedName>
</protein>
<feature type="compositionally biased region" description="Low complexity" evidence="1">
    <location>
        <begin position="16"/>
        <end position="29"/>
    </location>
</feature>
<evidence type="ECO:0000256" key="1">
    <source>
        <dbReference type="SAM" id="MobiDB-lite"/>
    </source>
</evidence>
<evidence type="ECO:0000313" key="2">
    <source>
        <dbReference type="EMBL" id="CAA9499700.1"/>
    </source>
</evidence>
<feature type="region of interest" description="Disordered" evidence="1">
    <location>
        <begin position="1"/>
        <end position="29"/>
    </location>
</feature>
<feature type="non-terminal residue" evidence="2">
    <location>
        <position position="1"/>
    </location>
</feature>
<sequence>DRAARLAADRLGGRAAGRPALGPADGDRL</sequence>
<proteinExistence type="predicted"/>
<feature type="non-terminal residue" evidence="2">
    <location>
        <position position="29"/>
    </location>
</feature>
<dbReference type="EMBL" id="CADCVV010000095">
    <property type="protein sequence ID" value="CAA9499700.1"/>
    <property type="molecule type" value="Genomic_DNA"/>
</dbReference>
<dbReference type="AlphaFoldDB" id="A0A6J4SI98"/>
<feature type="compositionally biased region" description="Basic and acidic residues" evidence="1">
    <location>
        <begin position="1"/>
        <end position="12"/>
    </location>
</feature>
<reference evidence="2" key="1">
    <citation type="submission" date="2020-02" db="EMBL/GenBank/DDBJ databases">
        <authorList>
            <person name="Meier V. D."/>
        </authorList>
    </citation>
    <scope>NUCLEOTIDE SEQUENCE</scope>
    <source>
        <strain evidence="2">AVDCRST_MAG17</strain>
    </source>
</reference>
<accession>A0A6J4SI98</accession>
<name>A0A6J4SI98_9ACTN</name>